<comment type="caution">
    <text evidence="1">The sequence shown here is derived from an EMBL/GenBank/DDBJ whole genome shotgun (WGS) entry which is preliminary data.</text>
</comment>
<dbReference type="InterPro" id="IPR027417">
    <property type="entry name" value="P-loop_NTPase"/>
</dbReference>
<evidence type="ECO:0000313" key="2">
    <source>
        <dbReference type="Proteomes" id="UP000698752"/>
    </source>
</evidence>
<dbReference type="RefSeq" id="WP_211870026.1">
    <property type="nucleotide sequence ID" value="NZ_JAAEDI010000018.1"/>
</dbReference>
<gene>
    <name evidence="1" type="ORF">GXW78_16915</name>
</gene>
<accession>A0ABS5EL75</accession>
<sequence>MSDAAPILVSPGPIAQAFVDADEPITVLMGPEGSGKTTTGILKGITKSYLWPRTRPGVTSVRFVMIRRLLKDLEATTMKSWLQWFPRTQGTWRGGKGEPATHEIILPHPRGGVVEMTAEFVATGDLRVEEAMRGKEFSFAYVDEVDLAPDDILTWTFGRAGRFPMETLSRNPKWVWGTCNAPQDGNWVIEDFINQVKPGHRMFRQPSGLSPQAENVQNLGRNWYPQLAQNLPAFERKRRIENIPGLSRNKEAIYQEFNPDVHIAAGPLKPLQGRKIIVGADAGGTPGAGFWQLMPDGQWRLYAEISTHAKEHGSVTGPTRFGDAIAALAAERFPNFQLVGIADPSAAYGADTAAGEEDWIQIVSRVSGIHFRPAPTNKPPVRMEALRLPMTRLIDGRTPGLLIDPSCTLTARALTSEYQWVVTAGRRSTEPLKNWASHLVEAHQYALLDGGHYHQVMARQQQLSGRTGPILAGTDFNVFAR</sequence>
<keyword evidence="2" id="KW-1185">Reference proteome</keyword>
<reference evidence="2" key="1">
    <citation type="journal article" date="2021" name="Syst. Appl. Microbiol.">
        <title>Roseomonas hellenica sp. nov., isolated from roots of wild-growing Alkanna tinctoria.</title>
        <authorList>
            <person name="Rat A."/>
            <person name="Naranjo H.D."/>
            <person name="Lebbe L."/>
            <person name="Cnockaert M."/>
            <person name="Krigas N."/>
            <person name="Grigoriadou K."/>
            <person name="Maloupa E."/>
            <person name="Willems A."/>
        </authorList>
    </citation>
    <scope>NUCLEOTIDE SEQUENCE [LARGE SCALE GENOMIC DNA]</scope>
    <source>
        <strain evidence="2">LMG 31159</strain>
    </source>
</reference>
<dbReference type="Proteomes" id="UP000698752">
    <property type="component" value="Unassembled WGS sequence"/>
</dbReference>
<dbReference type="EMBL" id="JAAEDI010000018">
    <property type="protein sequence ID" value="MBR0651357.1"/>
    <property type="molecule type" value="Genomic_DNA"/>
</dbReference>
<name>A0ABS5EL75_9PROT</name>
<organism evidence="1 2">
    <name type="scientific">Neoroseomonas terrae</name>
    <dbReference type="NCBI Taxonomy" id="424799"/>
    <lineage>
        <taxon>Bacteria</taxon>
        <taxon>Pseudomonadati</taxon>
        <taxon>Pseudomonadota</taxon>
        <taxon>Alphaproteobacteria</taxon>
        <taxon>Acetobacterales</taxon>
        <taxon>Acetobacteraceae</taxon>
        <taxon>Neoroseomonas</taxon>
    </lineage>
</organism>
<evidence type="ECO:0008006" key="3">
    <source>
        <dbReference type="Google" id="ProtNLM"/>
    </source>
</evidence>
<dbReference type="Gene3D" id="3.40.50.300">
    <property type="entry name" value="P-loop containing nucleotide triphosphate hydrolases"/>
    <property type="match status" value="1"/>
</dbReference>
<evidence type="ECO:0000313" key="1">
    <source>
        <dbReference type="EMBL" id="MBR0651357.1"/>
    </source>
</evidence>
<protein>
    <recommendedName>
        <fullName evidence="3">Terminase</fullName>
    </recommendedName>
</protein>
<proteinExistence type="predicted"/>